<dbReference type="GO" id="GO:0051539">
    <property type="term" value="F:4 iron, 4 sulfur cluster binding"/>
    <property type="evidence" value="ECO:0007669"/>
    <property type="project" value="TreeGrafter"/>
</dbReference>
<comment type="function">
    <text evidence="1">May be involved in the formation or repair of [Fe-S] clusters present in iron-sulfur proteins.</text>
</comment>
<dbReference type="GO" id="GO:0051537">
    <property type="term" value="F:2 iron, 2 sulfur cluster binding"/>
    <property type="evidence" value="ECO:0007669"/>
    <property type="project" value="UniProtKB-ARBA"/>
</dbReference>
<protein>
    <submittedName>
        <fullName evidence="4">Iron-sulfur cluster assembly accessory protein</fullName>
    </submittedName>
</protein>
<keyword evidence="5" id="KW-1185">Reference proteome</keyword>
<reference evidence="4 5" key="1">
    <citation type="submission" date="2011-05" db="EMBL/GenBank/DDBJ databases">
        <title>Complete sequence of chromosome of Frankia symbiont of Datisca glomerata.</title>
        <authorList>
            <consortium name="US DOE Joint Genome Institute"/>
            <person name="Lucas S."/>
            <person name="Han J."/>
            <person name="Lapidus A."/>
            <person name="Cheng J.-F."/>
            <person name="Goodwin L."/>
            <person name="Pitluck S."/>
            <person name="Peters L."/>
            <person name="Mikhailova N."/>
            <person name="Chertkov O."/>
            <person name="Teshima H."/>
            <person name="Han C."/>
            <person name="Tapia R."/>
            <person name="Land M."/>
            <person name="Hauser L."/>
            <person name="Kyrpides N."/>
            <person name="Ivanova N."/>
            <person name="Pagani I."/>
            <person name="Berry A."/>
            <person name="Pawlowski K."/>
            <person name="Persson T."/>
            <person name="Vanden Heuvel B."/>
            <person name="Benson D."/>
            <person name="Woyke T."/>
        </authorList>
    </citation>
    <scope>NUCLEOTIDE SEQUENCE [LARGE SCALE GENOMIC DNA]</scope>
    <source>
        <strain evidence="5">4085684</strain>
    </source>
</reference>
<dbReference type="SUPFAM" id="SSF117916">
    <property type="entry name" value="Fe-S cluster assembly (FSCA) domain-like"/>
    <property type="match status" value="1"/>
</dbReference>
<name>F8B5P2_9ACTN</name>
<dbReference type="RefSeq" id="WP_013874037.1">
    <property type="nucleotide sequence ID" value="NC_015656.1"/>
</dbReference>
<feature type="domain" description="Core" evidence="3">
    <location>
        <begin position="8"/>
        <end position="108"/>
    </location>
</feature>
<evidence type="ECO:0000313" key="4">
    <source>
        <dbReference type="EMBL" id="AEH10130.1"/>
    </source>
</evidence>
<sequence>MITKLQVVLTERAGEQVRALLARDETTTGYGLRVGAEPGGCSGYKYSLALAPAAEKGDITVRQDGFDVFVASESASLVHGVRIDYAESLTSSGFVFSNPRAADPCSCGSSFSADAAERQEGDEDTLWRQVDEAIQQVRPFLQRDGGDVTVVDITAGVVSVRLTGACGGCSAALDTLTGVIERQLKESVPAVERVVLAY</sequence>
<dbReference type="eggNOG" id="COG0316">
    <property type="taxonomic scope" value="Bacteria"/>
</dbReference>
<gene>
    <name evidence="4" type="ordered locus">FsymDg_2794</name>
</gene>
<dbReference type="InterPro" id="IPR001075">
    <property type="entry name" value="NIF_FeS_clus_asmbl_NifU_C"/>
</dbReference>
<evidence type="ECO:0000256" key="1">
    <source>
        <dbReference type="ARBA" id="ARBA00049958"/>
    </source>
</evidence>
<dbReference type="InterPro" id="IPR017870">
    <property type="entry name" value="FeS_cluster_insertion_CS"/>
</dbReference>
<dbReference type="AlphaFoldDB" id="F8B5P2"/>
<dbReference type="Gene3D" id="3.30.300.130">
    <property type="entry name" value="Fe-S cluster assembly (FSCA)"/>
    <property type="match status" value="1"/>
</dbReference>
<dbReference type="KEGG" id="fsy:FsymDg_2794"/>
<dbReference type="InterPro" id="IPR000361">
    <property type="entry name" value="ATAP_core_dom"/>
</dbReference>
<dbReference type="InterPro" id="IPR034904">
    <property type="entry name" value="FSCA_dom_sf"/>
</dbReference>
<accession>F8B5P2</accession>
<dbReference type="InterPro" id="IPR016092">
    <property type="entry name" value="ATAP"/>
</dbReference>
<dbReference type="GO" id="GO:0005506">
    <property type="term" value="F:iron ion binding"/>
    <property type="evidence" value="ECO:0007669"/>
    <property type="project" value="InterPro"/>
</dbReference>
<dbReference type="NCBIfam" id="TIGR00049">
    <property type="entry name" value="iron-sulfur cluster assembly accessory protein"/>
    <property type="match status" value="1"/>
</dbReference>
<dbReference type="PANTHER" id="PTHR43011">
    <property type="entry name" value="IRON-SULFUR CLUSTER ASSEMBLY 2 HOMOLOG, MITOCHONDRIAL"/>
    <property type="match status" value="1"/>
</dbReference>
<dbReference type="HOGENOM" id="CLU_1330318_0_0_11"/>
<organism evidence="4 5">
    <name type="scientific">Candidatus Protofrankia datiscae</name>
    <dbReference type="NCBI Taxonomy" id="2716812"/>
    <lineage>
        <taxon>Bacteria</taxon>
        <taxon>Bacillati</taxon>
        <taxon>Actinomycetota</taxon>
        <taxon>Actinomycetes</taxon>
        <taxon>Frankiales</taxon>
        <taxon>Frankiaceae</taxon>
        <taxon>Protofrankia</taxon>
    </lineage>
</organism>
<evidence type="ECO:0000313" key="5">
    <source>
        <dbReference type="Proteomes" id="UP000001549"/>
    </source>
</evidence>
<dbReference type="Pfam" id="PF01106">
    <property type="entry name" value="NifU"/>
    <property type="match status" value="1"/>
</dbReference>
<dbReference type="STRING" id="656024.FsymDg_2794"/>
<dbReference type="PANTHER" id="PTHR43011:SF1">
    <property type="entry name" value="IRON-SULFUR CLUSTER ASSEMBLY 2 HOMOLOG, MITOCHONDRIAL"/>
    <property type="match status" value="1"/>
</dbReference>
<dbReference type="InterPro" id="IPR035903">
    <property type="entry name" value="HesB-like_dom_sf"/>
</dbReference>
<dbReference type="Proteomes" id="UP000001549">
    <property type="component" value="Chromosome"/>
</dbReference>
<feature type="domain" description="NIF system FeS cluster assembly NifU C-terminal" evidence="2">
    <location>
        <begin position="130"/>
        <end position="195"/>
    </location>
</feature>
<dbReference type="EMBL" id="CP002801">
    <property type="protein sequence ID" value="AEH10130.1"/>
    <property type="molecule type" value="Genomic_DNA"/>
</dbReference>
<proteinExistence type="predicted"/>
<dbReference type="SUPFAM" id="SSF89360">
    <property type="entry name" value="HesB-like domain"/>
    <property type="match status" value="1"/>
</dbReference>
<dbReference type="GO" id="GO:0016226">
    <property type="term" value="P:iron-sulfur cluster assembly"/>
    <property type="evidence" value="ECO:0007669"/>
    <property type="project" value="InterPro"/>
</dbReference>
<dbReference type="PROSITE" id="PS01152">
    <property type="entry name" value="HESB"/>
    <property type="match status" value="1"/>
</dbReference>
<evidence type="ECO:0000259" key="2">
    <source>
        <dbReference type="Pfam" id="PF01106"/>
    </source>
</evidence>
<evidence type="ECO:0000259" key="3">
    <source>
        <dbReference type="Pfam" id="PF01521"/>
    </source>
</evidence>
<dbReference type="Gene3D" id="2.60.300.12">
    <property type="entry name" value="HesB-like domain"/>
    <property type="match status" value="1"/>
</dbReference>
<dbReference type="eggNOG" id="COG0694">
    <property type="taxonomic scope" value="Bacteria"/>
</dbReference>
<dbReference type="Pfam" id="PF01521">
    <property type="entry name" value="Fe-S_biosyn"/>
    <property type="match status" value="1"/>
</dbReference>